<evidence type="ECO:0000313" key="2">
    <source>
        <dbReference type="Proteomes" id="UP001549145"/>
    </source>
</evidence>
<dbReference type="EMBL" id="JBEPMM010000007">
    <property type="protein sequence ID" value="MET3693191.1"/>
    <property type="molecule type" value="Genomic_DNA"/>
</dbReference>
<accession>A0ABV2L5S9</accession>
<comment type="caution">
    <text evidence="1">The sequence shown here is derived from an EMBL/GenBank/DDBJ whole genome shotgun (WGS) entry which is preliminary data.</text>
</comment>
<organism evidence="1 2">
    <name type="scientific">Methylobacterium goesingense</name>
    <dbReference type="NCBI Taxonomy" id="243690"/>
    <lineage>
        <taxon>Bacteria</taxon>
        <taxon>Pseudomonadati</taxon>
        <taxon>Pseudomonadota</taxon>
        <taxon>Alphaproteobacteria</taxon>
        <taxon>Hyphomicrobiales</taxon>
        <taxon>Methylobacteriaceae</taxon>
        <taxon>Methylobacterium</taxon>
    </lineage>
</organism>
<sequence>MILIAFSLSLCAAAVLIVGLGAMVSVETPVNPVARGNAGLV</sequence>
<dbReference type="Proteomes" id="UP001549145">
    <property type="component" value="Unassembled WGS sequence"/>
</dbReference>
<evidence type="ECO:0000313" key="1">
    <source>
        <dbReference type="EMBL" id="MET3693191.1"/>
    </source>
</evidence>
<protein>
    <submittedName>
        <fullName evidence="1">Uncharacterized protein</fullName>
    </submittedName>
</protein>
<proteinExistence type="predicted"/>
<reference evidence="1 2" key="1">
    <citation type="submission" date="2024-06" db="EMBL/GenBank/DDBJ databases">
        <title>Genomic Encyclopedia of Type Strains, Phase IV (KMG-IV): sequencing the most valuable type-strain genomes for metagenomic binning, comparative biology and taxonomic classification.</title>
        <authorList>
            <person name="Goeker M."/>
        </authorList>
    </citation>
    <scope>NUCLEOTIDE SEQUENCE [LARGE SCALE GENOMIC DNA]</scope>
    <source>
        <strain evidence="1 2">DSM 21331</strain>
    </source>
</reference>
<gene>
    <name evidence="1" type="ORF">ABID43_002738</name>
</gene>
<keyword evidence="2" id="KW-1185">Reference proteome</keyword>
<name>A0ABV2L5S9_9HYPH</name>
<dbReference type="RefSeq" id="WP_283205905.1">
    <property type="nucleotide sequence ID" value="NZ_BPQL01000081.1"/>
</dbReference>